<reference evidence="1" key="1">
    <citation type="submission" date="2020-05" db="EMBL/GenBank/DDBJ databases">
        <authorList>
            <person name="Chiriac C."/>
            <person name="Salcher M."/>
            <person name="Ghai R."/>
            <person name="Kavagutti S V."/>
        </authorList>
    </citation>
    <scope>NUCLEOTIDE SEQUENCE</scope>
</reference>
<name>A0A6J5T806_9CAUD</name>
<sequence length="149" mass="16575">MDTPVLSTLYAAATESLVSDASATSTFEKMITEAFTHGTIETFTKDLLDTEKQIKKDFEVKSMPSPWRSAKSVITSAMKLNIRLVDSNGTYFGKTALQNKIKQSKVDTKEPINSDDYANKVIKLLMDIPEDLDSGLIFRLVGDFLRNAD</sequence>
<accession>A0A6J5T806</accession>
<proteinExistence type="predicted"/>
<gene>
    <name evidence="1" type="ORF">UFOVP38_45</name>
</gene>
<organism evidence="1">
    <name type="scientific">uncultured Caudovirales phage</name>
    <dbReference type="NCBI Taxonomy" id="2100421"/>
    <lineage>
        <taxon>Viruses</taxon>
        <taxon>Duplodnaviria</taxon>
        <taxon>Heunggongvirae</taxon>
        <taxon>Uroviricota</taxon>
        <taxon>Caudoviricetes</taxon>
        <taxon>Peduoviridae</taxon>
        <taxon>Maltschvirus</taxon>
        <taxon>Maltschvirus maltsch</taxon>
    </lineage>
</organism>
<evidence type="ECO:0000313" key="1">
    <source>
        <dbReference type="EMBL" id="CAB4240665.1"/>
    </source>
</evidence>
<dbReference type="EMBL" id="LR797812">
    <property type="protein sequence ID" value="CAB4240665.1"/>
    <property type="molecule type" value="Genomic_DNA"/>
</dbReference>
<protein>
    <submittedName>
        <fullName evidence="1">Uncharacterized protein</fullName>
    </submittedName>
</protein>